<accession>A0A553K0P4</accession>
<dbReference type="EMBL" id="VKKG01000003">
    <property type="protein sequence ID" value="TRY18272.1"/>
    <property type="molecule type" value="Genomic_DNA"/>
</dbReference>
<comment type="caution">
    <text evidence="1">The sequence shown here is derived from an EMBL/GenBank/DDBJ whole genome shotgun (WGS) entry which is preliminary data.</text>
</comment>
<dbReference type="GO" id="GO:0006974">
    <property type="term" value="P:DNA damage response"/>
    <property type="evidence" value="ECO:0007669"/>
    <property type="project" value="TreeGrafter"/>
</dbReference>
<dbReference type="InterPro" id="IPR007497">
    <property type="entry name" value="SIMPL/DUF541"/>
</dbReference>
<gene>
    <name evidence="1" type="ORF">FOJ82_09555</name>
</gene>
<keyword evidence="2" id="KW-1185">Reference proteome</keyword>
<dbReference type="AlphaFoldDB" id="A0A553K0P4"/>
<evidence type="ECO:0000313" key="1">
    <source>
        <dbReference type="EMBL" id="TRY18272.1"/>
    </source>
</evidence>
<dbReference type="Proteomes" id="UP000317638">
    <property type="component" value="Unassembled WGS sequence"/>
</dbReference>
<dbReference type="Gene3D" id="3.30.110.170">
    <property type="entry name" value="Protein of unknown function (DUF541), domain 1"/>
    <property type="match status" value="1"/>
</dbReference>
<protein>
    <submittedName>
        <fullName evidence="1">SIMPL domain-containing protein</fullName>
    </submittedName>
</protein>
<name>A0A553K0P4_9ACTN</name>
<dbReference type="RefSeq" id="WP_143938248.1">
    <property type="nucleotide sequence ID" value="NZ_VKKG01000003.1"/>
</dbReference>
<evidence type="ECO:0000313" key="2">
    <source>
        <dbReference type="Proteomes" id="UP000317638"/>
    </source>
</evidence>
<dbReference type="OrthoDB" id="3724496at2"/>
<proteinExistence type="predicted"/>
<sequence length="220" mass="23742">MKITVVGEAKASFQPELAVVHLSLGHESGDLDRAVEKASELADAMNTEFQNLRAKDPCPVTETVLLALSTRSWRPYAQDGSQLPYRHRASSRAKLTFNNFRELSAFIDTWGREDGVSVERVRWKLTDEREEAEKSRVLADAVANARDRAEVLAEAAGAGAVTFVELSDAPFPDSGESQPMAFAAGAMARGAAGGGRGEGVDLTPEDIEVHSTVHARFTTA</sequence>
<dbReference type="InterPro" id="IPR052022">
    <property type="entry name" value="26kDa_periplasmic_antigen"/>
</dbReference>
<dbReference type="PANTHER" id="PTHR34387:SF2">
    <property type="entry name" value="SLR1258 PROTEIN"/>
    <property type="match status" value="1"/>
</dbReference>
<dbReference type="Gene3D" id="3.30.70.2970">
    <property type="entry name" value="Protein of unknown function (DUF541), domain 2"/>
    <property type="match status" value="1"/>
</dbReference>
<dbReference type="Pfam" id="PF04402">
    <property type="entry name" value="SIMPL"/>
    <property type="match status" value="1"/>
</dbReference>
<reference evidence="1 2" key="1">
    <citation type="submission" date="2019-07" db="EMBL/GenBank/DDBJ databases">
        <authorList>
            <person name="Zhou L.-Y."/>
        </authorList>
    </citation>
    <scope>NUCLEOTIDE SEQUENCE [LARGE SCALE GENOMIC DNA]</scope>
    <source>
        <strain evidence="1 2">YIM 101269</strain>
    </source>
</reference>
<organism evidence="1 2">
    <name type="scientific">Tessaracoccus rhinocerotis</name>
    <dbReference type="NCBI Taxonomy" id="1689449"/>
    <lineage>
        <taxon>Bacteria</taxon>
        <taxon>Bacillati</taxon>
        <taxon>Actinomycetota</taxon>
        <taxon>Actinomycetes</taxon>
        <taxon>Propionibacteriales</taxon>
        <taxon>Propionibacteriaceae</taxon>
        <taxon>Tessaracoccus</taxon>
    </lineage>
</organism>
<dbReference type="PANTHER" id="PTHR34387">
    <property type="entry name" value="SLR1258 PROTEIN"/>
    <property type="match status" value="1"/>
</dbReference>